<comment type="caution">
    <text evidence="1">The sequence shown here is derived from an EMBL/GenBank/DDBJ whole genome shotgun (WGS) entry which is preliminary data.</text>
</comment>
<proteinExistence type="predicted"/>
<protein>
    <recommendedName>
        <fullName evidence="5">DUF1573 domain-containing protein</fullName>
    </recommendedName>
</protein>
<dbReference type="EMBL" id="BQKB01000013">
    <property type="protein sequence ID" value="GJM52520.1"/>
    <property type="molecule type" value="Genomic_DNA"/>
</dbReference>
<gene>
    <name evidence="1" type="ORF">RCZ15_03440</name>
    <name evidence="2" type="ORF">RCZ16_08370</name>
</gene>
<dbReference type="Pfam" id="PF07610">
    <property type="entry name" value="DUF1573"/>
    <property type="match status" value="1"/>
</dbReference>
<reference evidence="1 4" key="1">
    <citation type="submission" date="2021-11" db="EMBL/GenBank/DDBJ databases">
        <title>Draft genome sequence of Capnocytophaga sp. strain KC07075 isolated from cat oral cavity.</title>
        <authorList>
            <person name="Suzuki M."/>
            <person name="Imaoka K."/>
            <person name="Kimura M."/>
            <person name="Morikawa S."/>
            <person name="Maeda K."/>
        </authorList>
    </citation>
    <scope>NUCLEOTIDE SEQUENCE</scope>
    <source>
        <strain evidence="1">KC07075</strain>
        <strain evidence="2 4">KC07079</strain>
    </source>
</reference>
<name>A0AAV5AS27_9FLAO</name>
<dbReference type="Gene3D" id="2.60.40.10">
    <property type="entry name" value="Immunoglobulins"/>
    <property type="match status" value="1"/>
</dbReference>
<dbReference type="Proteomes" id="UP001208692">
    <property type="component" value="Unassembled WGS sequence"/>
</dbReference>
<evidence type="ECO:0008006" key="5">
    <source>
        <dbReference type="Google" id="ProtNLM"/>
    </source>
</evidence>
<dbReference type="Proteomes" id="UP001207736">
    <property type="component" value="Unassembled WGS sequence"/>
</dbReference>
<evidence type="ECO:0000313" key="3">
    <source>
        <dbReference type="Proteomes" id="UP001207736"/>
    </source>
</evidence>
<dbReference type="RefSeq" id="WP_264845961.1">
    <property type="nucleotide sequence ID" value="NZ_BPMA01000016.1"/>
</dbReference>
<sequence length="165" mass="19042">MNKQIILILFVGLICSCTQQKETKKLTSIEFIDPNRHYYPVVQGEEFEIIIPIKNTGDNFLKITDIHTSCGCVVVDKSAYVPLKAGEEREIRIKNDSKKNIGYVKHYVKLYGNILPAGEAEIVFDYHVVPDALYTPDYEEIYSKSNNFKRITHRKGYYIDKDSID</sequence>
<keyword evidence="4" id="KW-1185">Reference proteome</keyword>
<dbReference type="AlphaFoldDB" id="A0AAV5AS27"/>
<evidence type="ECO:0000313" key="2">
    <source>
        <dbReference type="EMBL" id="GJM52520.1"/>
    </source>
</evidence>
<evidence type="ECO:0000313" key="4">
    <source>
        <dbReference type="Proteomes" id="UP001208692"/>
    </source>
</evidence>
<evidence type="ECO:0000313" key="1">
    <source>
        <dbReference type="EMBL" id="GJM49369.1"/>
    </source>
</evidence>
<dbReference type="EMBL" id="BQKA01000006">
    <property type="protein sequence ID" value="GJM49369.1"/>
    <property type="molecule type" value="Genomic_DNA"/>
</dbReference>
<dbReference type="InterPro" id="IPR011467">
    <property type="entry name" value="DUF1573"/>
</dbReference>
<dbReference type="PROSITE" id="PS51257">
    <property type="entry name" value="PROKAR_LIPOPROTEIN"/>
    <property type="match status" value="1"/>
</dbReference>
<dbReference type="InterPro" id="IPR013783">
    <property type="entry name" value="Ig-like_fold"/>
</dbReference>
<organism evidence="1 3">
    <name type="scientific">Capnocytophaga catalasegens</name>
    <dbReference type="NCBI Taxonomy" id="1004260"/>
    <lineage>
        <taxon>Bacteria</taxon>
        <taxon>Pseudomonadati</taxon>
        <taxon>Bacteroidota</taxon>
        <taxon>Flavobacteriia</taxon>
        <taxon>Flavobacteriales</taxon>
        <taxon>Flavobacteriaceae</taxon>
        <taxon>Capnocytophaga</taxon>
    </lineage>
</organism>
<accession>A0AAV5AS27</accession>